<evidence type="ECO:0000256" key="1">
    <source>
        <dbReference type="ARBA" id="ARBA00004167"/>
    </source>
</evidence>
<evidence type="ECO:0000259" key="18">
    <source>
        <dbReference type="PROSITE" id="PS50835"/>
    </source>
</evidence>
<dbReference type="FunFam" id="2.60.40.10:FF:000020">
    <property type="entry name" value="Fibroblast growth factor receptor"/>
    <property type="match status" value="1"/>
</dbReference>
<gene>
    <name evidence="19" type="ORF">rCG_52286</name>
</gene>
<keyword evidence="17" id="KW-0393">Immunoglobulin domain</keyword>
<dbReference type="InterPro" id="IPR036179">
    <property type="entry name" value="Ig-like_dom_sf"/>
</dbReference>
<keyword evidence="9" id="KW-0418">Kinase</keyword>
<dbReference type="SMART" id="SM00408">
    <property type="entry name" value="IGc2"/>
    <property type="match status" value="1"/>
</dbReference>
<dbReference type="InterPro" id="IPR007110">
    <property type="entry name" value="Ig-like_dom"/>
</dbReference>
<keyword evidence="10" id="KW-0067">ATP-binding</keyword>
<dbReference type="GO" id="GO:0004714">
    <property type="term" value="F:transmembrane receptor protein tyrosine kinase activity"/>
    <property type="evidence" value="ECO:0007669"/>
    <property type="project" value="UniProtKB-EC"/>
</dbReference>
<dbReference type="PANTHER" id="PTHR19890:SF10">
    <property type="entry name" value="FIBROBLAST GROWTH FACTOR RECEPTOR-LIKE 1"/>
    <property type="match status" value="1"/>
</dbReference>
<keyword evidence="8" id="KW-0547">Nucleotide-binding</keyword>
<dbReference type="GO" id="GO:0016020">
    <property type="term" value="C:membrane"/>
    <property type="evidence" value="ECO:0007669"/>
    <property type="project" value="UniProtKB-SubCell"/>
</dbReference>
<protein>
    <recommendedName>
        <fullName evidence="2">receptor protein-tyrosine kinase</fullName>
        <ecNumber evidence="2">2.7.10.1</ecNumber>
    </recommendedName>
</protein>
<keyword evidence="11" id="KW-1133">Transmembrane helix</keyword>
<dbReference type="AlphaFoldDB" id="A6K0E1"/>
<evidence type="ECO:0000256" key="12">
    <source>
        <dbReference type="ARBA" id="ARBA00023136"/>
    </source>
</evidence>
<dbReference type="SMART" id="SM00409">
    <property type="entry name" value="IG"/>
    <property type="match status" value="1"/>
</dbReference>
<keyword evidence="3" id="KW-0597">Phosphoprotein</keyword>
<dbReference type="SUPFAM" id="SSF48726">
    <property type="entry name" value="Immunoglobulin"/>
    <property type="match status" value="1"/>
</dbReference>
<keyword evidence="7" id="KW-0677">Repeat</keyword>
<accession>A6K0E1</accession>
<evidence type="ECO:0000256" key="17">
    <source>
        <dbReference type="ARBA" id="ARBA00023319"/>
    </source>
</evidence>
<dbReference type="PROSITE" id="PS50835">
    <property type="entry name" value="IG_LIKE"/>
    <property type="match status" value="1"/>
</dbReference>
<keyword evidence="12" id="KW-0472">Membrane</keyword>
<dbReference type="Gene3D" id="2.60.40.10">
    <property type="entry name" value="Immunoglobulins"/>
    <property type="match status" value="1"/>
</dbReference>
<dbReference type="InterPro" id="IPR052615">
    <property type="entry name" value="FGFRL"/>
</dbReference>
<feature type="domain" description="Ig-like" evidence="18">
    <location>
        <begin position="24"/>
        <end position="126"/>
    </location>
</feature>
<evidence type="ECO:0000256" key="6">
    <source>
        <dbReference type="ARBA" id="ARBA00022729"/>
    </source>
</evidence>
<evidence type="ECO:0000256" key="2">
    <source>
        <dbReference type="ARBA" id="ARBA00011902"/>
    </source>
</evidence>
<dbReference type="Proteomes" id="UP000234681">
    <property type="component" value="Chromosome 4"/>
</dbReference>
<keyword evidence="5" id="KW-0812">Transmembrane</keyword>
<evidence type="ECO:0000256" key="11">
    <source>
        <dbReference type="ARBA" id="ARBA00022989"/>
    </source>
</evidence>
<keyword evidence="14" id="KW-1015">Disulfide bond</keyword>
<keyword evidence="6" id="KW-0732">Signal</keyword>
<keyword evidence="13" id="KW-0829">Tyrosine-protein kinase</keyword>
<dbReference type="GO" id="GO:0005524">
    <property type="term" value="F:ATP binding"/>
    <property type="evidence" value="ECO:0007669"/>
    <property type="project" value="UniProtKB-KW"/>
</dbReference>
<dbReference type="EMBL" id="CH474011">
    <property type="protein sequence ID" value="EDL88277.1"/>
    <property type="molecule type" value="Genomic_DNA"/>
</dbReference>
<dbReference type="InterPro" id="IPR003599">
    <property type="entry name" value="Ig_sub"/>
</dbReference>
<evidence type="ECO:0000256" key="9">
    <source>
        <dbReference type="ARBA" id="ARBA00022777"/>
    </source>
</evidence>
<evidence type="ECO:0000313" key="19">
    <source>
        <dbReference type="EMBL" id="EDL88277.1"/>
    </source>
</evidence>
<dbReference type="InterPro" id="IPR013783">
    <property type="entry name" value="Ig-like_fold"/>
</dbReference>
<name>A6K0E1_RAT</name>
<evidence type="ECO:0000313" key="20">
    <source>
        <dbReference type="Proteomes" id="UP000234681"/>
    </source>
</evidence>
<reference evidence="19 20" key="1">
    <citation type="submission" date="2005-09" db="EMBL/GenBank/DDBJ databases">
        <authorList>
            <person name="Mural R.J."/>
            <person name="Li P.W."/>
            <person name="Adams M.D."/>
            <person name="Amanatides P.G."/>
            <person name="Baden-Tillson H."/>
            <person name="Barnstead M."/>
            <person name="Chin S.H."/>
            <person name="Dew I."/>
            <person name="Evans C.A."/>
            <person name="Ferriera S."/>
            <person name="Flanigan M."/>
            <person name="Fosler C."/>
            <person name="Glodek A."/>
            <person name="Gu Z."/>
            <person name="Holt R.A."/>
            <person name="Jennings D."/>
            <person name="Kraft C.L."/>
            <person name="Lu F."/>
            <person name="Nguyen T."/>
            <person name="Nusskern D.R."/>
            <person name="Pfannkoch C.M."/>
            <person name="Sitter C."/>
            <person name="Sutton G.G."/>
            <person name="Venter J.C."/>
            <person name="Wang Z."/>
            <person name="Woodage T."/>
            <person name="Zheng X.H."/>
            <person name="Zhong F."/>
        </authorList>
    </citation>
    <scope>NUCLEOTIDE SEQUENCE [LARGE SCALE GENOMIC DNA]</scope>
    <source>
        <strain>BN</strain>
        <strain evidence="20">Sprague-Dawley</strain>
    </source>
</reference>
<sequence>MENEYGSINHTYQLDVVERSPHRPILQAGLPANKTVAPGSTVEFMCKVYSDPQPHIQWLKHIKMNGSKIGPDSLPYVQILKTAGVNTTDKEMEVLHLRNVSFEDAGGYTCLAGNSIGLSHHSTWLTVGKPWKRDKP</sequence>
<evidence type="ECO:0000256" key="13">
    <source>
        <dbReference type="ARBA" id="ARBA00023137"/>
    </source>
</evidence>
<evidence type="ECO:0000256" key="4">
    <source>
        <dbReference type="ARBA" id="ARBA00022679"/>
    </source>
</evidence>
<dbReference type="EC" id="2.7.10.1" evidence="2"/>
<dbReference type="PANTHER" id="PTHR19890">
    <property type="entry name" value="FIBROBLAST GROWTH FACTOR RECEPTOR"/>
    <property type="match status" value="1"/>
</dbReference>
<dbReference type="Pfam" id="PF07679">
    <property type="entry name" value="I-set"/>
    <property type="match status" value="1"/>
</dbReference>
<dbReference type="InterPro" id="IPR013098">
    <property type="entry name" value="Ig_I-set"/>
</dbReference>
<evidence type="ECO:0000256" key="8">
    <source>
        <dbReference type="ARBA" id="ARBA00022741"/>
    </source>
</evidence>
<proteinExistence type="predicted"/>
<evidence type="ECO:0000256" key="10">
    <source>
        <dbReference type="ARBA" id="ARBA00022840"/>
    </source>
</evidence>
<keyword evidence="15" id="KW-0675">Receptor</keyword>
<evidence type="ECO:0000256" key="5">
    <source>
        <dbReference type="ARBA" id="ARBA00022692"/>
    </source>
</evidence>
<organism evidence="19 20">
    <name type="scientific">Rattus norvegicus</name>
    <name type="common">Rat</name>
    <dbReference type="NCBI Taxonomy" id="10116"/>
    <lineage>
        <taxon>Eukaryota</taxon>
        <taxon>Metazoa</taxon>
        <taxon>Chordata</taxon>
        <taxon>Craniata</taxon>
        <taxon>Vertebrata</taxon>
        <taxon>Euteleostomi</taxon>
        <taxon>Mammalia</taxon>
        <taxon>Eutheria</taxon>
        <taxon>Euarchontoglires</taxon>
        <taxon>Glires</taxon>
        <taxon>Rodentia</taxon>
        <taxon>Myomorpha</taxon>
        <taxon>Muroidea</taxon>
        <taxon>Muridae</taxon>
        <taxon>Murinae</taxon>
        <taxon>Rattus</taxon>
    </lineage>
</organism>
<dbReference type="InterPro" id="IPR003598">
    <property type="entry name" value="Ig_sub2"/>
</dbReference>
<evidence type="ECO:0000256" key="7">
    <source>
        <dbReference type="ARBA" id="ARBA00022737"/>
    </source>
</evidence>
<evidence type="ECO:0000256" key="16">
    <source>
        <dbReference type="ARBA" id="ARBA00023180"/>
    </source>
</evidence>
<comment type="subcellular location">
    <subcellularLocation>
        <location evidence="1">Membrane</location>
        <topology evidence="1">Single-pass membrane protein</topology>
    </subcellularLocation>
</comment>
<evidence type="ECO:0000256" key="15">
    <source>
        <dbReference type="ARBA" id="ARBA00023170"/>
    </source>
</evidence>
<evidence type="ECO:0000256" key="3">
    <source>
        <dbReference type="ARBA" id="ARBA00022553"/>
    </source>
</evidence>
<keyword evidence="16" id="KW-0325">Glycoprotein</keyword>
<keyword evidence="4" id="KW-0808">Transferase</keyword>
<evidence type="ECO:0000256" key="14">
    <source>
        <dbReference type="ARBA" id="ARBA00023157"/>
    </source>
</evidence>